<feature type="signal peptide" evidence="2">
    <location>
        <begin position="1"/>
        <end position="19"/>
    </location>
</feature>
<dbReference type="RefSeq" id="WP_087279539.1">
    <property type="nucleotide sequence ID" value="NZ_CP021455.1"/>
</dbReference>
<dbReference type="InterPro" id="IPR018718">
    <property type="entry name" value="DUF2242"/>
</dbReference>
<feature type="compositionally biased region" description="Low complexity" evidence="1">
    <location>
        <begin position="194"/>
        <end position="205"/>
    </location>
</feature>
<evidence type="ECO:0000313" key="4">
    <source>
        <dbReference type="Proteomes" id="UP000196138"/>
    </source>
</evidence>
<evidence type="ECO:0008006" key="5">
    <source>
        <dbReference type="Google" id="ProtNLM"/>
    </source>
</evidence>
<dbReference type="Proteomes" id="UP000196138">
    <property type="component" value="Chromosome"/>
</dbReference>
<proteinExistence type="predicted"/>
<dbReference type="AlphaFoldDB" id="A0A1Y0ELT1"/>
<sequence>MQHRIVMAGLCALSLAGCAGLGTTPAALLNYQPEAFSSKDTHTRRFSQPPGVTCEAARRALLSQGYIINEAKADYVRGRKLFQPQADRHVELEFRVVCAGEGVDRRVTEAFANGVQDQYGLRKVKSSASLGVGGVGSVSLPVQGDYDTLVKIASETVNNHQMYQRLFDLMERHLDPFATLDDTDAAKPDDKKAGASPAAAASGQTTVAAPVVPPGSATMMVLVPVQAAPAQAASAPAVPAAAAPAASAPAPAEAASGAQSGAADVQAQ</sequence>
<dbReference type="PROSITE" id="PS51257">
    <property type="entry name" value="PROKAR_LIPOPROTEIN"/>
    <property type="match status" value="1"/>
</dbReference>
<name>A0A1Y0ELT1_9BURK</name>
<accession>A0A1Y0ELT1</accession>
<keyword evidence="4" id="KW-1185">Reference proteome</keyword>
<feature type="region of interest" description="Disordered" evidence="1">
    <location>
        <begin position="180"/>
        <end position="205"/>
    </location>
</feature>
<organism evidence="3 4">
    <name type="scientific">Comamonas serinivorans</name>
    <dbReference type="NCBI Taxonomy" id="1082851"/>
    <lineage>
        <taxon>Bacteria</taxon>
        <taxon>Pseudomonadati</taxon>
        <taxon>Pseudomonadota</taxon>
        <taxon>Betaproteobacteria</taxon>
        <taxon>Burkholderiales</taxon>
        <taxon>Comamonadaceae</taxon>
        <taxon>Comamonas</taxon>
    </lineage>
</organism>
<evidence type="ECO:0000313" key="3">
    <source>
        <dbReference type="EMBL" id="ARU04615.1"/>
    </source>
</evidence>
<reference evidence="3 4" key="1">
    <citation type="submission" date="2017-05" db="EMBL/GenBank/DDBJ databases">
        <authorList>
            <person name="Song R."/>
            <person name="Chenine A.L."/>
            <person name="Ruprecht R.M."/>
        </authorList>
    </citation>
    <scope>NUCLEOTIDE SEQUENCE [LARGE SCALE GENOMIC DNA]</scope>
    <source>
        <strain evidence="3 4">DSM 26136</strain>
    </source>
</reference>
<evidence type="ECO:0000256" key="2">
    <source>
        <dbReference type="SAM" id="SignalP"/>
    </source>
</evidence>
<keyword evidence="2" id="KW-0732">Signal</keyword>
<gene>
    <name evidence="3" type="ORF">CCO03_07965</name>
</gene>
<protein>
    <recommendedName>
        <fullName evidence="5">DUF2242 domain-containing protein</fullName>
    </recommendedName>
</protein>
<dbReference type="KEGG" id="cser:CCO03_07965"/>
<dbReference type="OrthoDB" id="8588389at2"/>
<dbReference type="EMBL" id="CP021455">
    <property type="protein sequence ID" value="ARU04615.1"/>
    <property type="molecule type" value="Genomic_DNA"/>
</dbReference>
<dbReference type="Pfam" id="PF10001">
    <property type="entry name" value="DUF2242"/>
    <property type="match status" value="1"/>
</dbReference>
<feature type="chain" id="PRO_5011965359" description="DUF2242 domain-containing protein" evidence="2">
    <location>
        <begin position="20"/>
        <end position="268"/>
    </location>
</feature>
<feature type="region of interest" description="Disordered" evidence="1">
    <location>
        <begin position="233"/>
        <end position="268"/>
    </location>
</feature>
<evidence type="ECO:0000256" key="1">
    <source>
        <dbReference type="SAM" id="MobiDB-lite"/>
    </source>
</evidence>
<feature type="compositionally biased region" description="Basic and acidic residues" evidence="1">
    <location>
        <begin position="184"/>
        <end position="193"/>
    </location>
</feature>